<dbReference type="InterPro" id="IPR036394">
    <property type="entry name" value="Ribosomal_uL22_sf"/>
</dbReference>
<evidence type="ECO:0000313" key="6">
    <source>
        <dbReference type="EMBL" id="TID17436.1"/>
    </source>
</evidence>
<evidence type="ECO:0000256" key="3">
    <source>
        <dbReference type="ARBA" id="ARBA00023274"/>
    </source>
</evidence>
<gene>
    <name evidence="6" type="ORF">E6O75_ATG08182</name>
</gene>
<dbReference type="Gene3D" id="3.90.470.10">
    <property type="entry name" value="Ribosomal protein L22/L17"/>
    <property type="match status" value="1"/>
</dbReference>
<dbReference type="Pfam" id="PF00237">
    <property type="entry name" value="Ribosomal_L22"/>
    <property type="match status" value="2"/>
</dbReference>
<keyword evidence="3 4" id="KW-0687">Ribonucleoprotein</keyword>
<reference evidence="6 7" key="1">
    <citation type="submission" date="2019-04" db="EMBL/GenBank/DDBJ databases">
        <title>High contiguity whole genome sequence and gene annotation resource for two Venturia nashicola isolates.</title>
        <authorList>
            <person name="Prokchorchik M."/>
            <person name="Won K."/>
            <person name="Lee Y."/>
            <person name="Choi E.D."/>
            <person name="Segonzac C."/>
            <person name="Sohn K.H."/>
        </authorList>
    </citation>
    <scope>NUCLEOTIDE SEQUENCE [LARGE SCALE GENOMIC DNA]</scope>
    <source>
        <strain evidence="6 7">PRI2</strain>
    </source>
</reference>
<feature type="compositionally biased region" description="Acidic residues" evidence="5">
    <location>
        <begin position="77"/>
        <end position="95"/>
    </location>
</feature>
<accession>A0A4Z1NNY0</accession>
<dbReference type="PANTHER" id="PTHR13501">
    <property type="entry name" value="CHLOROPLAST 50S RIBOSOMAL PROTEIN L22-RELATED"/>
    <property type="match status" value="1"/>
</dbReference>
<dbReference type="OrthoDB" id="416470at2759"/>
<keyword evidence="2 4" id="KW-0689">Ribosomal protein</keyword>
<evidence type="ECO:0000256" key="4">
    <source>
        <dbReference type="RuleBase" id="RU004005"/>
    </source>
</evidence>
<feature type="compositionally biased region" description="Low complexity" evidence="5">
    <location>
        <begin position="40"/>
        <end position="51"/>
    </location>
</feature>
<evidence type="ECO:0000313" key="7">
    <source>
        <dbReference type="Proteomes" id="UP000298493"/>
    </source>
</evidence>
<feature type="region of interest" description="Disordered" evidence="5">
    <location>
        <begin position="38"/>
        <end position="114"/>
    </location>
</feature>
<evidence type="ECO:0000256" key="5">
    <source>
        <dbReference type="SAM" id="MobiDB-lite"/>
    </source>
</evidence>
<dbReference type="FunFam" id="3.90.470.10:FF:000017">
    <property type="entry name" value="54S ribosomal protein L22, mitochondrial"/>
    <property type="match status" value="1"/>
</dbReference>
<proteinExistence type="inferred from homology"/>
<dbReference type="GO" id="GO:0015934">
    <property type="term" value="C:large ribosomal subunit"/>
    <property type="evidence" value="ECO:0007669"/>
    <property type="project" value="InterPro"/>
</dbReference>
<dbReference type="GO" id="GO:0003735">
    <property type="term" value="F:structural constituent of ribosome"/>
    <property type="evidence" value="ECO:0007669"/>
    <property type="project" value="InterPro"/>
</dbReference>
<dbReference type="GO" id="GO:0006412">
    <property type="term" value="P:translation"/>
    <property type="evidence" value="ECO:0007669"/>
    <property type="project" value="InterPro"/>
</dbReference>
<evidence type="ECO:0000256" key="2">
    <source>
        <dbReference type="ARBA" id="ARBA00022980"/>
    </source>
</evidence>
<protein>
    <submittedName>
        <fullName evidence="6">Ribosomal protein L22</fullName>
    </submittedName>
</protein>
<dbReference type="Proteomes" id="UP000298493">
    <property type="component" value="Unassembled WGS sequence"/>
</dbReference>
<dbReference type="STRING" id="86259.A0A4Z1NNY0"/>
<dbReference type="PANTHER" id="PTHR13501:SF10">
    <property type="entry name" value="LARGE RIBOSOMAL SUBUNIT PROTEIN UL22M"/>
    <property type="match status" value="1"/>
</dbReference>
<evidence type="ECO:0000256" key="1">
    <source>
        <dbReference type="ARBA" id="ARBA00009451"/>
    </source>
</evidence>
<comment type="similarity">
    <text evidence="1 4">Belongs to the universal ribosomal protein uL22 family.</text>
</comment>
<keyword evidence="7" id="KW-1185">Reference proteome</keyword>
<organism evidence="6 7">
    <name type="scientific">Venturia nashicola</name>
    <dbReference type="NCBI Taxonomy" id="86259"/>
    <lineage>
        <taxon>Eukaryota</taxon>
        <taxon>Fungi</taxon>
        <taxon>Dikarya</taxon>
        <taxon>Ascomycota</taxon>
        <taxon>Pezizomycotina</taxon>
        <taxon>Dothideomycetes</taxon>
        <taxon>Pleosporomycetidae</taxon>
        <taxon>Venturiales</taxon>
        <taxon>Venturiaceae</taxon>
        <taxon>Venturia</taxon>
    </lineage>
</organism>
<comment type="caution">
    <text evidence="6">The sequence shown here is derived from an EMBL/GenBank/DDBJ whole genome shotgun (WGS) entry which is preliminary data.</text>
</comment>
<sequence>MALRIPQRRLLEPALNVLRTCPSCRQTPYPFRVFARAASSKKVTSSTGSTSIDDFLKKKPKKEEQAVPQRGNVSEDSIFEEAEHGEEDFEEDFEEDGHTSRRAQKTYASSLQARNSGYMQTMLDPDPKSRVKWERKVVSRQVKRRGRLTKKELLKRTERESLTKSQWFKTSTKKLGMLARQIAGKPIEEAIVQMRFSKKRVAQDLKKHLEYSRDMAIVNRGMGLGAAEGRQGEPVEIELKNGKRKKVTDRTGIYVDQAWVGRGPYGSEVDYRARGNANIMKNPYTSVTVLLKEEATRVRLSEERKKKFENRKLWLHLPDRPVTAQRQYPLW</sequence>
<dbReference type="AlphaFoldDB" id="A0A4Z1NNY0"/>
<dbReference type="EMBL" id="SNSC02000016">
    <property type="protein sequence ID" value="TID17436.1"/>
    <property type="molecule type" value="Genomic_DNA"/>
</dbReference>
<dbReference type="SUPFAM" id="SSF54843">
    <property type="entry name" value="Ribosomal protein L22"/>
    <property type="match status" value="1"/>
</dbReference>
<name>A0A4Z1NNY0_9PEZI</name>
<feature type="compositionally biased region" description="Basic and acidic residues" evidence="5">
    <location>
        <begin position="54"/>
        <end position="65"/>
    </location>
</feature>
<dbReference type="InterPro" id="IPR047867">
    <property type="entry name" value="Ribosomal_uL22_bac/org-type"/>
</dbReference>
<dbReference type="InterPro" id="IPR001063">
    <property type="entry name" value="Ribosomal_uL22"/>
</dbReference>